<proteinExistence type="predicted"/>
<feature type="chain" id="PRO_5008898816" evidence="4">
    <location>
        <begin position="23"/>
        <end position="303"/>
    </location>
</feature>
<evidence type="ECO:0000256" key="4">
    <source>
        <dbReference type="SAM" id="SignalP"/>
    </source>
</evidence>
<keyword evidence="1" id="KW-0175">Coiled coil</keyword>
<evidence type="ECO:0000313" key="6">
    <source>
        <dbReference type="Proteomes" id="UP000186922"/>
    </source>
</evidence>
<sequence length="303" mass="34357">MARRCFCVLVAWLVANIELVEGCDFYCCAGNRTAFVEAGWWNCCLEEQCAETLKRPIDEKKLAETRREYYRPQSCNVQCCRETPRTSTVNCCPDRVCNALATLDSDIRDELFAQDLTQNMQQLRGLDWPVTESWIRFAKESVPEESAVYPAGSRIQQLLNSGIFSAFDTTTVTENPEERRRQKEIADAQARKKQAEEAQAEWQKTILYGLLAVVCIVIFVTGTVWRCRRHFQISRLIENANNPQPVYFTGEDPAATSLLGVVVVPAGQRSPAQYNVAPTNDHPPSYHEATEPAEKNDVLPKKR</sequence>
<evidence type="ECO:0000313" key="5">
    <source>
        <dbReference type="EMBL" id="GAV04807.1"/>
    </source>
</evidence>
<feature type="transmembrane region" description="Helical" evidence="3">
    <location>
        <begin position="206"/>
        <end position="225"/>
    </location>
</feature>
<keyword evidence="4" id="KW-0732">Signal</keyword>
<comment type="caution">
    <text evidence="5">The sequence shown here is derived from an EMBL/GenBank/DDBJ whole genome shotgun (WGS) entry which is preliminary data.</text>
</comment>
<feature type="coiled-coil region" evidence="1">
    <location>
        <begin position="178"/>
        <end position="205"/>
    </location>
</feature>
<feature type="signal peptide" evidence="4">
    <location>
        <begin position="1"/>
        <end position="22"/>
    </location>
</feature>
<dbReference type="AlphaFoldDB" id="A0A1D1VTC8"/>
<keyword evidence="3" id="KW-0472">Membrane</keyword>
<keyword evidence="3" id="KW-0812">Transmembrane</keyword>
<organism evidence="5 6">
    <name type="scientific">Ramazzottius varieornatus</name>
    <name type="common">Water bear</name>
    <name type="synonym">Tardigrade</name>
    <dbReference type="NCBI Taxonomy" id="947166"/>
    <lineage>
        <taxon>Eukaryota</taxon>
        <taxon>Metazoa</taxon>
        <taxon>Ecdysozoa</taxon>
        <taxon>Tardigrada</taxon>
        <taxon>Eutardigrada</taxon>
        <taxon>Parachela</taxon>
        <taxon>Hypsibioidea</taxon>
        <taxon>Ramazzottiidae</taxon>
        <taxon>Ramazzottius</taxon>
    </lineage>
</organism>
<evidence type="ECO:0000256" key="3">
    <source>
        <dbReference type="SAM" id="Phobius"/>
    </source>
</evidence>
<evidence type="ECO:0000256" key="2">
    <source>
        <dbReference type="SAM" id="MobiDB-lite"/>
    </source>
</evidence>
<gene>
    <name evidence="5" type="primary">RvY_15030-1</name>
    <name evidence="5" type="synonym">RvY_15030.1</name>
    <name evidence="5" type="ORF">RvY_15030</name>
</gene>
<evidence type="ECO:0000256" key="1">
    <source>
        <dbReference type="SAM" id="Coils"/>
    </source>
</evidence>
<dbReference type="EMBL" id="BDGG01000011">
    <property type="protein sequence ID" value="GAV04807.1"/>
    <property type="molecule type" value="Genomic_DNA"/>
</dbReference>
<dbReference type="Proteomes" id="UP000186922">
    <property type="component" value="Unassembled WGS sequence"/>
</dbReference>
<name>A0A1D1VTC8_RAMVA</name>
<protein>
    <submittedName>
        <fullName evidence="5">Uncharacterized protein</fullName>
    </submittedName>
</protein>
<accession>A0A1D1VTC8</accession>
<keyword evidence="3" id="KW-1133">Transmembrane helix</keyword>
<feature type="compositionally biased region" description="Basic and acidic residues" evidence="2">
    <location>
        <begin position="284"/>
        <end position="303"/>
    </location>
</feature>
<keyword evidence="6" id="KW-1185">Reference proteome</keyword>
<reference evidence="5 6" key="1">
    <citation type="journal article" date="2016" name="Nat. Commun.">
        <title>Extremotolerant tardigrade genome and improved radiotolerance of human cultured cells by tardigrade-unique protein.</title>
        <authorList>
            <person name="Hashimoto T."/>
            <person name="Horikawa D.D."/>
            <person name="Saito Y."/>
            <person name="Kuwahara H."/>
            <person name="Kozuka-Hata H."/>
            <person name="Shin-I T."/>
            <person name="Minakuchi Y."/>
            <person name="Ohishi K."/>
            <person name="Motoyama A."/>
            <person name="Aizu T."/>
            <person name="Enomoto A."/>
            <person name="Kondo K."/>
            <person name="Tanaka S."/>
            <person name="Hara Y."/>
            <person name="Koshikawa S."/>
            <person name="Sagara H."/>
            <person name="Miura T."/>
            <person name="Yokobori S."/>
            <person name="Miyagawa K."/>
            <person name="Suzuki Y."/>
            <person name="Kubo T."/>
            <person name="Oyama M."/>
            <person name="Kohara Y."/>
            <person name="Fujiyama A."/>
            <person name="Arakawa K."/>
            <person name="Katayama T."/>
            <person name="Toyoda A."/>
            <person name="Kunieda T."/>
        </authorList>
    </citation>
    <scope>NUCLEOTIDE SEQUENCE [LARGE SCALE GENOMIC DNA]</scope>
    <source>
        <strain evidence="5 6">YOKOZUNA-1</strain>
    </source>
</reference>
<feature type="region of interest" description="Disordered" evidence="2">
    <location>
        <begin position="273"/>
        <end position="303"/>
    </location>
</feature>